<dbReference type="Pfam" id="PF01498">
    <property type="entry name" value="HTH_Tnp_Tc3_2"/>
    <property type="match status" value="1"/>
</dbReference>
<dbReference type="OrthoDB" id="6379886at2759"/>
<feature type="domain" description="Transposase Tc1-like" evidence="2">
    <location>
        <begin position="124"/>
        <end position="187"/>
    </location>
</feature>
<evidence type="ECO:0000259" key="2">
    <source>
        <dbReference type="Pfam" id="PF01498"/>
    </source>
</evidence>
<keyword evidence="5" id="KW-1185">Reference proteome</keyword>
<dbReference type="Pfam" id="PF13518">
    <property type="entry name" value="HTH_28"/>
    <property type="match status" value="1"/>
</dbReference>
<dbReference type="AlphaFoldDB" id="A0A5B7KF04"/>
<evidence type="ECO:0000313" key="5">
    <source>
        <dbReference type="Proteomes" id="UP000324222"/>
    </source>
</evidence>
<evidence type="ECO:0000313" key="4">
    <source>
        <dbReference type="EMBL" id="MPD03808.1"/>
    </source>
</evidence>
<dbReference type="PANTHER" id="PTHR23022:SF135">
    <property type="entry name" value="SI:DKEY-77F5.3"/>
    <property type="match status" value="1"/>
</dbReference>
<reference evidence="4 5" key="1">
    <citation type="submission" date="2019-05" db="EMBL/GenBank/DDBJ databases">
        <title>Another draft genome of Portunus trituberculatus and its Hox gene families provides insights of decapod evolution.</title>
        <authorList>
            <person name="Jeong J.-H."/>
            <person name="Song I."/>
            <person name="Kim S."/>
            <person name="Choi T."/>
            <person name="Kim D."/>
            <person name="Ryu S."/>
            <person name="Kim W."/>
        </authorList>
    </citation>
    <scope>NUCLEOTIDE SEQUENCE [LARGE SCALE GENOMIC DNA]</scope>
    <source>
        <tissue evidence="4">Muscle</tissue>
    </source>
</reference>
<dbReference type="GO" id="GO:0015074">
    <property type="term" value="P:DNA integration"/>
    <property type="evidence" value="ECO:0007669"/>
    <property type="project" value="InterPro"/>
</dbReference>
<dbReference type="GO" id="GO:0005634">
    <property type="term" value="C:nucleus"/>
    <property type="evidence" value="ECO:0007669"/>
    <property type="project" value="UniProtKB-SubCell"/>
</dbReference>
<dbReference type="InterPro" id="IPR009057">
    <property type="entry name" value="Homeodomain-like_sf"/>
</dbReference>
<dbReference type="InterPro" id="IPR002492">
    <property type="entry name" value="Transposase_Tc1-like"/>
</dbReference>
<name>A0A5B7KF04_PORTR</name>
<dbReference type="InterPro" id="IPR052338">
    <property type="entry name" value="Transposase_5"/>
</dbReference>
<dbReference type="GO" id="GO:0006313">
    <property type="term" value="P:DNA transposition"/>
    <property type="evidence" value="ECO:0007669"/>
    <property type="project" value="InterPro"/>
</dbReference>
<dbReference type="InterPro" id="IPR036397">
    <property type="entry name" value="RNaseH_sf"/>
</dbReference>
<comment type="subcellular location">
    <subcellularLocation>
        <location evidence="1">Nucleus</location>
    </subcellularLocation>
</comment>
<dbReference type="SUPFAM" id="SSF46689">
    <property type="entry name" value="Homeodomain-like"/>
    <property type="match status" value="1"/>
</dbReference>
<protein>
    <submittedName>
        <fullName evidence="4">Transposable element Tc1 transposase</fullName>
    </submittedName>
</protein>
<dbReference type="GO" id="GO:0003677">
    <property type="term" value="F:DNA binding"/>
    <property type="evidence" value="ECO:0007669"/>
    <property type="project" value="InterPro"/>
</dbReference>
<dbReference type="PANTHER" id="PTHR23022">
    <property type="entry name" value="TRANSPOSABLE ELEMENT-RELATED"/>
    <property type="match status" value="1"/>
</dbReference>
<dbReference type="Gene3D" id="3.30.420.10">
    <property type="entry name" value="Ribonuclease H-like superfamily/Ribonuclease H"/>
    <property type="match status" value="1"/>
</dbReference>
<sequence>MPVPAKSSQSLSGSGRWGAVLRRALFPHHLPDYSSLAVVGGASDHTMAPTKDLSSDCIAQIVGLKAAGHTIKEICQFTGAGPTSVKKYVRLWRQGGCKETPTIKPRPGGIRKTSKRANNILKRTMESQTSTTARRIKEENPGAFAGVSVRTVSRRLNELGYNSYKRTKKPLITKKQKVKRCNFAKKYGQWTDEQWLRVLWSDEANFNITCNRNSRVYRRKGSDPLDPRYIESTVKHPDTIMVWGCFTGLGPGKLVVLPPNVRVNAEIYMDLLAEHLHESLELTGAYVFGVFFWGGVALR</sequence>
<dbReference type="InterPro" id="IPR055247">
    <property type="entry name" value="InsJ-like_HTH"/>
</dbReference>
<comment type="caution">
    <text evidence="4">The sequence shown here is derived from an EMBL/GenBank/DDBJ whole genome shotgun (WGS) entry which is preliminary data.</text>
</comment>
<proteinExistence type="predicted"/>
<feature type="domain" description="Insertion element IS150 protein InsJ-like helix-turn-helix" evidence="3">
    <location>
        <begin position="59"/>
        <end position="98"/>
    </location>
</feature>
<organism evidence="4 5">
    <name type="scientific">Portunus trituberculatus</name>
    <name type="common">Swimming crab</name>
    <name type="synonym">Neptunus trituberculatus</name>
    <dbReference type="NCBI Taxonomy" id="210409"/>
    <lineage>
        <taxon>Eukaryota</taxon>
        <taxon>Metazoa</taxon>
        <taxon>Ecdysozoa</taxon>
        <taxon>Arthropoda</taxon>
        <taxon>Crustacea</taxon>
        <taxon>Multicrustacea</taxon>
        <taxon>Malacostraca</taxon>
        <taxon>Eumalacostraca</taxon>
        <taxon>Eucarida</taxon>
        <taxon>Decapoda</taxon>
        <taxon>Pleocyemata</taxon>
        <taxon>Brachyura</taxon>
        <taxon>Eubrachyura</taxon>
        <taxon>Portunoidea</taxon>
        <taxon>Portunidae</taxon>
        <taxon>Portuninae</taxon>
        <taxon>Portunus</taxon>
    </lineage>
</organism>
<evidence type="ECO:0000256" key="1">
    <source>
        <dbReference type="ARBA" id="ARBA00004123"/>
    </source>
</evidence>
<evidence type="ECO:0000259" key="3">
    <source>
        <dbReference type="Pfam" id="PF13518"/>
    </source>
</evidence>
<dbReference type="Proteomes" id="UP000324222">
    <property type="component" value="Unassembled WGS sequence"/>
</dbReference>
<accession>A0A5B7KF04</accession>
<gene>
    <name evidence="4" type="primary">tc1a_1</name>
    <name evidence="4" type="ORF">E2C01_099462</name>
</gene>
<dbReference type="EMBL" id="VSRR010138028">
    <property type="protein sequence ID" value="MPD03808.1"/>
    <property type="molecule type" value="Genomic_DNA"/>
</dbReference>